<feature type="region of interest" description="Disordered" evidence="1">
    <location>
        <begin position="69"/>
        <end position="89"/>
    </location>
</feature>
<sequence length="255" mass="28684">MINSGELSLVNQEIARALRAKQPDYRFEPIDDYSELSDKTLVATIGPIGSGKSTLSDKIIQLAPEFKPNGTRTTRARRPTDPDNFKTANEGITHRSMNEDIINRKLVNYSVFNNGHLYGTAPEDIAEYAIGPILSDSIDNLVSAGFKDFIPVFTVARGPLYQRRLEQERLHFPDIRDRLVEAMGSLTFARLNVEAPWLSFVDTGDTPEQLETAASDVIRTAYQRTHPIMSTERKLKLLYEMERAVQNVSSQLPLT</sequence>
<dbReference type="Pfam" id="PF00625">
    <property type="entry name" value="Guanylate_kin"/>
    <property type="match status" value="1"/>
</dbReference>
<feature type="domain" description="Guanylate kinase-like" evidence="2">
    <location>
        <begin position="39"/>
        <end position="127"/>
    </location>
</feature>
<keyword evidence="4" id="KW-1185">Reference proteome</keyword>
<dbReference type="PROSITE" id="PS50052">
    <property type="entry name" value="GUANYLATE_KINASE_2"/>
    <property type="match status" value="1"/>
</dbReference>
<dbReference type="InterPro" id="IPR027417">
    <property type="entry name" value="P-loop_NTPase"/>
</dbReference>
<dbReference type="Gene3D" id="3.40.50.300">
    <property type="entry name" value="P-loop containing nucleotide triphosphate hydrolases"/>
    <property type="match status" value="1"/>
</dbReference>
<dbReference type="InterPro" id="IPR008145">
    <property type="entry name" value="GK/Ca_channel_bsu"/>
</dbReference>
<organism evidence="3 4">
    <name type="scientific">Candidatus Microsaccharimonas sossegonensis</name>
    <dbReference type="NCBI Taxonomy" id="2506948"/>
    <lineage>
        <taxon>Bacteria</taxon>
        <taxon>Candidatus Saccharimonadota</taxon>
        <taxon>Candidatus Saccharimonadia</taxon>
        <taxon>Candidatus Saccharimonadales</taxon>
        <taxon>Candidatus Saccharimonadaceae</taxon>
        <taxon>Candidatus Microsaccharimonas</taxon>
    </lineage>
</organism>
<proteinExistence type="predicted"/>
<dbReference type="Proteomes" id="UP000289257">
    <property type="component" value="Unassembled WGS sequence"/>
</dbReference>
<accession>A0A4Q0AHP8</accession>
<dbReference type="InterPro" id="IPR008144">
    <property type="entry name" value="Guanylate_kin-like_dom"/>
</dbReference>
<comment type="caution">
    <text evidence="3">The sequence shown here is derived from an EMBL/GenBank/DDBJ whole genome shotgun (WGS) entry which is preliminary data.</text>
</comment>
<dbReference type="AlphaFoldDB" id="A0A4Q0AHP8"/>
<gene>
    <name evidence="3" type="ORF">EOT05_02745</name>
</gene>
<evidence type="ECO:0000256" key="1">
    <source>
        <dbReference type="SAM" id="MobiDB-lite"/>
    </source>
</evidence>
<evidence type="ECO:0000313" key="3">
    <source>
        <dbReference type="EMBL" id="RWZ78644.1"/>
    </source>
</evidence>
<evidence type="ECO:0000259" key="2">
    <source>
        <dbReference type="PROSITE" id="PS50052"/>
    </source>
</evidence>
<dbReference type="EMBL" id="SCKX01000001">
    <property type="protein sequence ID" value="RWZ78644.1"/>
    <property type="molecule type" value="Genomic_DNA"/>
</dbReference>
<protein>
    <recommendedName>
        <fullName evidence="2">Guanylate kinase-like domain-containing protein</fullName>
    </recommendedName>
</protein>
<reference evidence="3" key="1">
    <citation type="submission" date="2019-01" db="EMBL/GenBank/DDBJ databases">
        <title>Genomic signatures and co-occurrence patterns of the ultra-small Saccharimodia (Patescibacteria phylum) suggest a symbiotic lifestyle.</title>
        <authorList>
            <person name="Lemos L."/>
            <person name="Medeiros J."/>
            <person name="Andreote F."/>
            <person name="Fernandes G."/>
            <person name="Varani A."/>
            <person name="Oliveira G."/>
            <person name="Pylro V."/>
        </authorList>
    </citation>
    <scope>NUCLEOTIDE SEQUENCE [LARGE SCALE GENOMIC DNA]</scope>
    <source>
        <strain evidence="3">AMD02</strain>
    </source>
</reference>
<dbReference type="SUPFAM" id="SSF52540">
    <property type="entry name" value="P-loop containing nucleoside triphosphate hydrolases"/>
    <property type="match status" value="1"/>
</dbReference>
<evidence type="ECO:0000313" key="4">
    <source>
        <dbReference type="Proteomes" id="UP000289257"/>
    </source>
</evidence>
<name>A0A4Q0AHP8_9BACT</name>